<evidence type="ECO:0000256" key="1">
    <source>
        <dbReference type="SAM" id="SignalP"/>
    </source>
</evidence>
<gene>
    <name evidence="2" type="ORF">GCM10007315_10910</name>
</gene>
<dbReference type="Pfam" id="PF11102">
    <property type="entry name" value="YjbF"/>
    <property type="match status" value="1"/>
</dbReference>
<keyword evidence="3" id="KW-1185">Reference proteome</keyword>
<keyword evidence="1" id="KW-0732">Signal</keyword>
<dbReference type="Proteomes" id="UP000638981">
    <property type="component" value="Unassembled WGS sequence"/>
</dbReference>
<reference evidence="2" key="2">
    <citation type="submission" date="2020-09" db="EMBL/GenBank/DDBJ databases">
        <authorList>
            <person name="Sun Q."/>
            <person name="Kim S."/>
        </authorList>
    </citation>
    <scope>NUCLEOTIDE SEQUENCE</scope>
    <source>
        <strain evidence="2">KCTC 23310</strain>
    </source>
</reference>
<dbReference type="InterPro" id="IPR023373">
    <property type="entry name" value="YmcC_sf"/>
</dbReference>
<dbReference type="Gene3D" id="2.40.360.10">
    <property type="entry name" value="YmcC-like"/>
    <property type="match status" value="1"/>
</dbReference>
<dbReference type="AlphaFoldDB" id="A0A918TJ68"/>
<organism evidence="2 3">
    <name type="scientific">Neogemmobacter tilapiae</name>
    <dbReference type="NCBI Taxonomy" id="875041"/>
    <lineage>
        <taxon>Bacteria</taxon>
        <taxon>Pseudomonadati</taxon>
        <taxon>Pseudomonadota</taxon>
        <taxon>Alphaproteobacteria</taxon>
        <taxon>Rhodobacterales</taxon>
        <taxon>Paracoccaceae</taxon>
        <taxon>Neogemmobacter</taxon>
    </lineage>
</organism>
<dbReference type="InterPro" id="IPR021308">
    <property type="entry name" value="GfcB"/>
</dbReference>
<evidence type="ECO:0000313" key="3">
    <source>
        <dbReference type="Proteomes" id="UP000638981"/>
    </source>
</evidence>
<dbReference type="PROSITE" id="PS51257">
    <property type="entry name" value="PROKAR_LIPOPROTEIN"/>
    <property type="match status" value="1"/>
</dbReference>
<reference evidence="2" key="1">
    <citation type="journal article" date="2014" name="Int. J. Syst. Evol. Microbiol.">
        <title>Complete genome sequence of Corynebacterium casei LMG S-19264T (=DSM 44701T), isolated from a smear-ripened cheese.</title>
        <authorList>
            <consortium name="US DOE Joint Genome Institute (JGI-PGF)"/>
            <person name="Walter F."/>
            <person name="Albersmeier A."/>
            <person name="Kalinowski J."/>
            <person name="Ruckert C."/>
        </authorList>
    </citation>
    <scope>NUCLEOTIDE SEQUENCE</scope>
    <source>
        <strain evidence="2">KCTC 23310</strain>
    </source>
</reference>
<accession>A0A918TJ68</accession>
<comment type="caution">
    <text evidence="2">The sequence shown here is derived from an EMBL/GenBank/DDBJ whole genome shotgun (WGS) entry which is preliminary data.</text>
</comment>
<feature type="chain" id="PRO_5036834690" description="YjbF family lipoprotein" evidence="1">
    <location>
        <begin position="26"/>
        <end position="223"/>
    </location>
</feature>
<protein>
    <recommendedName>
        <fullName evidence="4">YjbF family lipoprotein</fullName>
    </recommendedName>
</protein>
<evidence type="ECO:0008006" key="4">
    <source>
        <dbReference type="Google" id="ProtNLM"/>
    </source>
</evidence>
<dbReference type="EMBL" id="BMYJ01000003">
    <property type="protein sequence ID" value="GHC50430.1"/>
    <property type="molecule type" value="Genomic_DNA"/>
</dbReference>
<feature type="signal peptide" evidence="1">
    <location>
        <begin position="1"/>
        <end position="25"/>
    </location>
</feature>
<name>A0A918TJ68_9RHOB</name>
<dbReference type="SUPFAM" id="SSF159270">
    <property type="entry name" value="YmcC-like"/>
    <property type="match status" value="1"/>
</dbReference>
<proteinExistence type="predicted"/>
<sequence>MFKKAFLLTGLLALALAGCGSEKDAAPVAKTVGAALKGLGKPKAAAAGAPALTQAALAQYKTPMIMVEIPTMQLFTFVVPYGQNGSIETWASADKKTLAFRDGLVVGTRGFGADIMQASGPSLAQIAAGQGQHKRIYVYLDGADQSQRYEFDCVLQDRGRSNITVVERQHTVRHIAESCTGKGAEFTNEYWIENGNFLRKSNQLINTSWGPMVLTRVIDNART</sequence>
<evidence type="ECO:0000313" key="2">
    <source>
        <dbReference type="EMBL" id="GHC50430.1"/>
    </source>
</evidence>